<name>A0ABN7V0D9_GIGMA</name>
<organism evidence="2 3">
    <name type="scientific">Gigaspora margarita</name>
    <dbReference type="NCBI Taxonomy" id="4874"/>
    <lineage>
        <taxon>Eukaryota</taxon>
        <taxon>Fungi</taxon>
        <taxon>Fungi incertae sedis</taxon>
        <taxon>Mucoromycota</taxon>
        <taxon>Glomeromycotina</taxon>
        <taxon>Glomeromycetes</taxon>
        <taxon>Diversisporales</taxon>
        <taxon>Gigasporaceae</taxon>
        <taxon>Gigaspora</taxon>
    </lineage>
</organism>
<keyword evidence="3" id="KW-1185">Reference proteome</keyword>
<dbReference type="EMBL" id="CAJVQB010007513">
    <property type="protein sequence ID" value="CAG8704725.1"/>
    <property type="molecule type" value="Genomic_DNA"/>
</dbReference>
<comment type="caution">
    <text evidence="2">The sequence shown here is derived from an EMBL/GenBank/DDBJ whole genome shotgun (WGS) entry which is preliminary data.</text>
</comment>
<accession>A0ABN7V0D9</accession>
<evidence type="ECO:0000256" key="1">
    <source>
        <dbReference type="SAM" id="SignalP"/>
    </source>
</evidence>
<evidence type="ECO:0000313" key="3">
    <source>
        <dbReference type="Proteomes" id="UP000789901"/>
    </source>
</evidence>
<evidence type="ECO:0000313" key="2">
    <source>
        <dbReference type="EMBL" id="CAG8704725.1"/>
    </source>
</evidence>
<protein>
    <submittedName>
        <fullName evidence="2">13987_t:CDS:1</fullName>
    </submittedName>
</protein>
<feature type="signal peptide" evidence="1">
    <location>
        <begin position="1"/>
        <end position="23"/>
    </location>
</feature>
<proteinExistence type="predicted"/>
<sequence length="125" mass="13082">MSLKFLTFLTILILFLSALGSSAELLRRQANNCKTFSTTSFTTTNTAIPGCTITYVVPTFTAIGCGSCPGSSSSGPLKRQANNCITTTATSYTTTDTSIPGCTVTYVAPEATAVDVIVILPIILK</sequence>
<gene>
    <name evidence="2" type="ORF">GMARGA_LOCUS12358</name>
</gene>
<keyword evidence="1" id="KW-0732">Signal</keyword>
<reference evidence="2 3" key="1">
    <citation type="submission" date="2021-06" db="EMBL/GenBank/DDBJ databases">
        <authorList>
            <person name="Kallberg Y."/>
            <person name="Tangrot J."/>
            <person name="Rosling A."/>
        </authorList>
    </citation>
    <scope>NUCLEOTIDE SEQUENCE [LARGE SCALE GENOMIC DNA]</scope>
    <source>
        <strain evidence="2 3">120-4 pot B 10/14</strain>
    </source>
</reference>
<dbReference type="Proteomes" id="UP000789901">
    <property type="component" value="Unassembled WGS sequence"/>
</dbReference>
<feature type="chain" id="PRO_5047434602" evidence="1">
    <location>
        <begin position="24"/>
        <end position="125"/>
    </location>
</feature>